<keyword evidence="9" id="KW-1185">Reference proteome</keyword>
<dbReference type="InterPro" id="IPR027304">
    <property type="entry name" value="Trigger_fact/SurA_dom_sf"/>
</dbReference>
<dbReference type="SUPFAM" id="SSF54534">
    <property type="entry name" value="FKBP-like"/>
    <property type="match status" value="1"/>
</dbReference>
<feature type="domain" description="PpiC" evidence="7">
    <location>
        <begin position="164"/>
        <end position="256"/>
    </location>
</feature>
<sequence length="304" mass="34903">MSMSKKLLLAIIVVLLITNIATLLVWNNEERVELGNGDSKSLSQKEDVASVDGENITFQEWNQSLRNNYGKKQLQTLIDQKIVEQMADEKGIQISDKVINREISRLVAKQGVLSKSEYTALEEQWIEDIRYRYQLQLLLAEGASIPEEEITTYYNTYGDQYNFSASMQMSHILVDNMETANKIYEELEAGASFKLLAQEYSNDETTKKDGGYLGFIYTSSQFFPNGYADITVDMKEHTYSKPFVADNGIAILYLHRKLPSIEFTYEEMKPYIKSELALQEKNQPLEAAALWSNKEIDWIYGENQ</sequence>
<proteinExistence type="predicted"/>
<evidence type="ECO:0000256" key="6">
    <source>
        <dbReference type="PROSITE-ProRule" id="PRU00278"/>
    </source>
</evidence>
<name>A0ABQ2DGW8_9BACI</name>
<evidence type="ECO:0000256" key="1">
    <source>
        <dbReference type="ARBA" id="ARBA00000971"/>
    </source>
</evidence>
<comment type="caution">
    <text evidence="8">The sequence shown here is derived from an EMBL/GenBank/DDBJ whole genome shotgun (WGS) entry which is preliminary data.</text>
</comment>
<dbReference type="InterPro" id="IPR046357">
    <property type="entry name" value="PPIase_dom_sf"/>
</dbReference>
<dbReference type="EC" id="5.2.1.8" evidence="2"/>
<evidence type="ECO:0000259" key="7">
    <source>
        <dbReference type="PROSITE" id="PS50198"/>
    </source>
</evidence>
<comment type="catalytic activity">
    <reaction evidence="1">
        <text>[protein]-peptidylproline (omega=180) = [protein]-peptidylproline (omega=0)</text>
        <dbReference type="Rhea" id="RHEA:16237"/>
        <dbReference type="Rhea" id="RHEA-COMP:10747"/>
        <dbReference type="Rhea" id="RHEA-COMP:10748"/>
        <dbReference type="ChEBI" id="CHEBI:83833"/>
        <dbReference type="ChEBI" id="CHEBI:83834"/>
        <dbReference type="EC" id="5.2.1.8"/>
    </reaction>
</comment>
<dbReference type="InterPro" id="IPR050245">
    <property type="entry name" value="PrsA_foldase"/>
</dbReference>
<dbReference type="PROSITE" id="PS50198">
    <property type="entry name" value="PPIC_PPIASE_2"/>
    <property type="match status" value="1"/>
</dbReference>
<evidence type="ECO:0000256" key="5">
    <source>
        <dbReference type="ARBA" id="ARBA00023235"/>
    </source>
</evidence>
<dbReference type="Proteomes" id="UP000634435">
    <property type="component" value="Unassembled WGS sequence"/>
</dbReference>
<dbReference type="Gene3D" id="3.10.50.40">
    <property type="match status" value="1"/>
</dbReference>
<dbReference type="Gene3D" id="1.10.4030.10">
    <property type="entry name" value="Porin chaperone SurA, peptide-binding domain"/>
    <property type="match status" value="1"/>
</dbReference>
<dbReference type="PANTHER" id="PTHR47245">
    <property type="entry name" value="PEPTIDYLPROLYL ISOMERASE"/>
    <property type="match status" value="1"/>
</dbReference>
<accession>A0ABQ2DGW8</accession>
<evidence type="ECO:0000256" key="4">
    <source>
        <dbReference type="ARBA" id="ARBA00023110"/>
    </source>
</evidence>
<dbReference type="PANTHER" id="PTHR47245:SF1">
    <property type="entry name" value="FOLDASE PROTEIN PRSA"/>
    <property type="match status" value="1"/>
</dbReference>
<dbReference type="InterPro" id="IPR000297">
    <property type="entry name" value="PPIase_PpiC"/>
</dbReference>
<evidence type="ECO:0000313" key="8">
    <source>
        <dbReference type="EMBL" id="GGJ57260.1"/>
    </source>
</evidence>
<gene>
    <name evidence="8" type="ORF">GCM10007111_19310</name>
</gene>
<dbReference type="SUPFAM" id="SSF109998">
    <property type="entry name" value="Triger factor/SurA peptide-binding domain-like"/>
    <property type="match status" value="1"/>
</dbReference>
<dbReference type="EMBL" id="BMPN01000002">
    <property type="protein sequence ID" value="GGJ57260.1"/>
    <property type="molecule type" value="Genomic_DNA"/>
</dbReference>
<evidence type="ECO:0000256" key="2">
    <source>
        <dbReference type="ARBA" id="ARBA00013194"/>
    </source>
</evidence>
<evidence type="ECO:0000313" key="9">
    <source>
        <dbReference type="Proteomes" id="UP000634435"/>
    </source>
</evidence>
<keyword evidence="3" id="KW-0732">Signal</keyword>
<keyword evidence="5 6" id="KW-0413">Isomerase</keyword>
<dbReference type="Pfam" id="PF13145">
    <property type="entry name" value="Rotamase_2"/>
    <property type="match status" value="1"/>
</dbReference>
<organism evidence="8 9">
    <name type="scientific">Virgibacillus kapii</name>
    <dbReference type="NCBI Taxonomy" id="1638645"/>
    <lineage>
        <taxon>Bacteria</taxon>
        <taxon>Bacillati</taxon>
        <taxon>Bacillota</taxon>
        <taxon>Bacilli</taxon>
        <taxon>Bacillales</taxon>
        <taxon>Bacillaceae</taxon>
        <taxon>Virgibacillus</taxon>
    </lineage>
</organism>
<dbReference type="RefSeq" id="WP_308696450.1">
    <property type="nucleotide sequence ID" value="NZ_BMPN01000002.1"/>
</dbReference>
<reference evidence="9" key="1">
    <citation type="journal article" date="2019" name="Int. J. Syst. Evol. Microbiol.">
        <title>The Global Catalogue of Microorganisms (GCM) 10K type strain sequencing project: providing services to taxonomists for standard genome sequencing and annotation.</title>
        <authorList>
            <consortium name="The Broad Institute Genomics Platform"/>
            <consortium name="The Broad Institute Genome Sequencing Center for Infectious Disease"/>
            <person name="Wu L."/>
            <person name="Ma J."/>
        </authorList>
    </citation>
    <scope>NUCLEOTIDE SEQUENCE [LARGE SCALE GENOMIC DNA]</scope>
    <source>
        <strain evidence="9">JCM 30071</strain>
    </source>
</reference>
<keyword evidence="4 6" id="KW-0697">Rotamase</keyword>
<protein>
    <recommendedName>
        <fullName evidence="2">peptidylprolyl isomerase</fullName>
        <ecNumber evidence="2">5.2.1.8</ecNumber>
    </recommendedName>
</protein>
<dbReference type="Pfam" id="PF13624">
    <property type="entry name" value="SurA_N_3"/>
    <property type="match status" value="1"/>
</dbReference>
<evidence type="ECO:0000256" key="3">
    <source>
        <dbReference type="ARBA" id="ARBA00022729"/>
    </source>
</evidence>